<accession>A0A378PTJ0</accession>
<evidence type="ECO:0000313" key="1">
    <source>
        <dbReference type="EMBL" id="STY91784.1"/>
    </source>
</evidence>
<dbReference type="AlphaFoldDB" id="A0A378PTJ0"/>
<reference evidence="1 2" key="1">
    <citation type="submission" date="2018-06" db="EMBL/GenBank/DDBJ databases">
        <authorList>
            <consortium name="Pathogen Informatics"/>
            <person name="Doyle S."/>
        </authorList>
    </citation>
    <scope>NUCLEOTIDE SEQUENCE [LARGE SCALE GENOMIC DNA]</scope>
    <source>
        <strain evidence="1 2">NCTC10571</strain>
    </source>
</reference>
<protein>
    <submittedName>
        <fullName evidence="1">Uncharacterized protein</fullName>
    </submittedName>
</protein>
<dbReference type="Proteomes" id="UP000255234">
    <property type="component" value="Unassembled WGS sequence"/>
</dbReference>
<proteinExistence type="predicted"/>
<gene>
    <name evidence="1" type="ORF">NCTC10571_02605</name>
</gene>
<name>A0A378PTJ0_9FIRM</name>
<evidence type="ECO:0000313" key="2">
    <source>
        <dbReference type="Proteomes" id="UP000255234"/>
    </source>
</evidence>
<sequence length="95" mass="11123">MMEKNKKSVKESKGSFNYRSYQQKQFFKEKIALEGKTLTCVINDLIDNYINSTTTFSKDDVVKNTVKKLLLLLKSDEPNNMVIKKELESLWQLIQ</sequence>
<organism evidence="1 2">
    <name type="scientific">Megamonas hypermegale</name>
    <dbReference type="NCBI Taxonomy" id="158847"/>
    <lineage>
        <taxon>Bacteria</taxon>
        <taxon>Bacillati</taxon>
        <taxon>Bacillota</taxon>
        <taxon>Negativicutes</taxon>
        <taxon>Selenomonadales</taxon>
        <taxon>Selenomonadaceae</taxon>
        <taxon>Megamonas</taxon>
    </lineage>
</organism>
<dbReference type="RefSeq" id="WP_115152437.1">
    <property type="nucleotide sequence ID" value="NZ_UGPP01000002.1"/>
</dbReference>
<dbReference type="EMBL" id="UGPP01000002">
    <property type="protein sequence ID" value="STY91784.1"/>
    <property type="molecule type" value="Genomic_DNA"/>
</dbReference>